<evidence type="ECO:0000313" key="8">
    <source>
        <dbReference type="Proteomes" id="UP001580928"/>
    </source>
</evidence>
<dbReference type="EMBL" id="JBBVGT010000002">
    <property type="protein sequence ID" value="MFB5944703.1"/>
    <property type="molecule type" value="Genomic_DNA"/>
</dbReference>
<keyword evidence="8" id="KW-1185">Reference proteome</keyword>
<keyword evidence="7" id="KW-0436">Ligase</keyword>
<dbReference type="PANTHER" id="PTHR37422:SF23">
    <property type="entry name" value="TEICHURONIC ACID BIOSYNTHESIS PROTEIN TUAE"/>
    <property type="match status" value="1"/>
</dbReference>
<protein>
    <submittedName>
        <fullName evidence="7">O-antigen ligase family protein</fullName>
    </submittedName>
</protein>
<comment type="caution">
    <text evidence="7">The sequence shown here is derived from an EMBL/GenBank/DDBJ whole genome shotgun (WGS) entry which is preliminary data.</text>
</comment>
<feature type="transmembrane region" description="Helical" evidence="5">
    <location>
        <begin position="382"/>
        <end position="401"/>
    </location>
</feature>
<evidence type="ECO:0000256" key="4">
    <source>
        <dbReference type="ARBA" id="ARBA00023136"/>
    </source>
</evidence>
<feature type="transmembrane region" description="Helical" evidence="5">
    <location>
        <begin position="12"/>
        <end position="28"/>
    </location>
</feature>
<keyword evidence="4 5" id="KW-0472">Membrane</keyword>
<feature type="transmembrane region" description="Helical" evidence="5">
    <location>
        <begin position="111"/>
        <end position="130"/>
    </location>
</feature>
<keyword evidence="3 5" id="KW-1133">Transmembrane helix</keyword>
<dbReference type="Proteomes" id="UP001580928">
    <property type="component" value="Unassembled WGS sequence"/>
</dbReference>
<feature type="transmembrane region" description="Helical" evidence="5">
    <location>
        <begin position="79"/>
        <end position="99"/>
    </location>
</feature>
<gene>
    <name evidence="7" type="ORF">WKR92_02535</name>
</gene>
<proteinExistence type="predicted"/>
<evidence type="ECO:0000256" key="3">
    <source>
        <dbReference type="ARBA" id="ARBA00022989"/>
    </source>
</evidence>
<evidence type="ECO:0000256" key="5">
    <source>
        <dbReference type="SAM" id="Phobius"/>
    </source>
</evidence>
<feature type="transmembrane region" description="Helical" evidence="5">
    <location>
        <begin position="291"/>
        <end position="311"/>
    </location>
</feature>
<dbReference type="Pfam" id="PF04932">
    <property type="entry name" value="Wzy_C"/>
    <property type="match status" value="1"/>
</dbReference>
<evidence type="ECO:0000259" key="6">
    <source>
        <dbReference type="Pfam" id="PF04932"/>
    </source>
</evidence>
<feature type="transmembrane region" description="Helical" evidence="5">
    <location>
        <begin position="221"/>
        <end position="241"/>
    </location>
</feature>
<dbReference type="RefSeq" id="WP_375556266.1">
    <property type="nucleotide sequence ID" value="NZ_JBBVGT010000002.1"/>
</dbReference>
<keyword evidence="2 5" id="KW-0812">Transmembrane</keyword>
<organism evidence="7 8">
    <name type="scientific">Albibacterium profundi</name>
    <dbReference type="NCBI Taxonomy" id="3134906"/>
    <lineage>
        <taxon>Bacteria</taxon>
        <taxon>Pseudomonadati</taxon>
        <taxon>Bacteroidota</taxon>
        <taxon>Sphingobacteriia</taxon>
        <taxon>Sphingobacteriales</taxon>
        <taxon>Sphingobacteriaceae</taxon>
        <taxon>Albibacterium</taxon>
    </lineage>
</organism>
<dbReference type="InterPro" id="IPR007016">
    <property type="entry name" value="O-antigen_ligase-rel_domated"/>
</dbReference>
<feature type="domain" description="O-antigen ligase-related" evidence="6">
    <location>
        <begin position="254"/>
        <end position="395"/>
    </location>
</feature>
<dbReference type="GO" id="GO:0016874">
    <property type="term" value="F:ligase activity"/>
    <property type="evidence" value="ECO:0007669"/>
    <property type="project" value="UniProtKB-KW"/>
</dbReference>
<sequence length="481" mass="53603">MQIVLEHREKAVYIGVALTASVIISYLTGTLGMLVPVLSVVFAAILVFLTILFKDPLIGLFSTVVYGFCYILISRELPGIPLGYAMEALYIILWISIICKSSQADWKRLSNDLVLLFLIWFLISVLQVVNPGASARGWLSEIRTSGFDSFMLVPAGFMLFRNQKHLNLFIIIVIACSLFAMLNGVKQLRLGLFPGEQAFLDANPTHMIWGQLRVFSFYGDAGQFGASQAAFVVLCGVLAFGPFKTWKRLAFGVLALLFFYGMLISGTRGAFFALVPGALIAIFLFKNTRTLFSGIGFLLFFVAILKFTYIGSSFEYIHRLRTALDPEDASLNMRFLNQEILRDYMKSYPFGGGLGVMGYAGGEYNSGKFLASVAPDSYWVKVWGMYGITGLTFWFCMMGYIIGKSCGIVWNIRDDRLRIKLIALTASFFGIFICSYGNEVINALPSSIVSYLSLVFIFMGPELDRQISEKSRDNLDHTKTA</sequence>
<comment type="subcellular location">
    <subcellularLocation>
        <location evidence="1">Membrane</location>
        <topology evidence="1">Multi-pass membrane protein</topology>
    </subcellularLocation>
</comment>
<reference evidence="7 8" key="1">
    <citation type="submission" date="2024-04" db="EMBL/GenBank/DDBJ databases">
        <title>Albibacterium profundi sp. nov., isolated from sediment of the Challenger Deep of Mariana Trench.</title>
        <authorList>
            <person name="Wang Y."/>
        </authorList>
    </citation>
    <scope>NUCLEOTIDE SEQUENCE [LARGE SCALE GENOMIC DNA]</scope>
    <source>
        <strain evidence="7 8">RHL897</strain>
    </source>
</reference>
<dbReference type="PANTHER" id="PTHR37422">
    <property type="entry name" value="TEICHURONIC ACID BIOSYNTHESIS PROTEIN TUAE"/>
    <property type="match status" value="1"/>
</dbReference>
<accession>A0ABV5CAX2</accession>
<feature type="transmembrane region" description="Helical" evidence="5">
    <location>
        <begin position="344"/>
        <end position="362"/>
    </location>
</feature>
<evidence type="ECO:0000256" key="2">
    <source>
        <dbReference type="ARBA" id="ARBA00022692"/>
    </source>
</evidence>
<feature type="transmembrane region" description="Helical" evidence="5">
    <location>
        <begin position="167"/>
        <end position="185"/>
    </location>
</feature>
<evidence type="ECO:0000313" key="7">
    <source>
        <dbReference type="EMBL" id="MFB5944703.1"/>
    </source>
</evidence>
<dbReference type="InterPro" id="IPR051533">
    <property type="entry name" value="WaaL-like"/>
</dbReference>
<name>A0ABV5CAX2_9SPHI</name>
<evidence type="ECO:0000256" key="1">
    <source>
        <dbReference type="ARBA" id="ARBA00004141"/>
    </source>
</evidence>
<feature type="transmembrane region" description="Helical" evidence="5">
    <location>
        <begin position="421"/>
        <end position="438"/>
    </location>
</feature>
<feature type="transmembrane region" description="Helical" evidence="5">
    <location>
        <begin position="444"/>
        <end position="463"/>
    </location>
</feature>
<feature type="transmembrane region" description="Helical" evidence="5">
    <location>
        <begin position="253"/>
        <end position="285"/>
    </location>
</feature>